<protein>
    <submittedName>
        <fullName evidence="2">PEP-CTERM sorting domain-containing protein</fullName>
    </submittedName>
</protein>
<keyword evidence="3" id="KW-1185">Reference proteome</keyword>
<evidence type="ECO:0000313" key="2">
    <source>
        <dbReference type="EMBL" id="MDQ8194654.1"/>
    </source>
</evidence>
<dbReference type="EMBL" id="JARXIC010000013">
    <property type="protein sequence ID" value="MDQ8194654.1"/>
    <property type="molecule type" value="Genomic_DNA"/>
</dbReference>
<evidence type="ECO:0000256" key="1">
    <source>
        <dbReference type="SAM" id="SignalP"/>
    </source>
</evidence>
<dbReference type="NCBIfam" id="TIGR02595">
    <property type="entry name" value="PEP_CTERM"/>
    <property type="match status" value="1"/>
</dbReference>
<evidence type="ECO:0000313" key="3">
    <source>
        <dbReference type="Proteomes" id="UP001243717"/>
    </source>
</evidence>
<dbReference type="InterPro" id="IPR013424">
    <property type="entry name" value="Ice-binding_C"/>
</dbReference>
<dbReference type="Proteomes" id="UP001243717">
    <property type="component" value="Unassembled WGS sequence"/>
</dbReference>
<proteinExistence type="predicted"/>
<accession>A0ABU1AIU0</accession>
<dbReference type="RefSeq" id="WP_308985121.1">
    <property type="nucleotide sequence ID" value="NZ_JARXIC010000013.1"/>
</dbReference>
<feature type="chain" id="PRO_5046864491" evidence="1">
    <location>
        <begin position="33"/>
        <end position="237"/>
    </location>
</feature>
<keyword evidence="1" id="KW-0732">Signal</keyword>
<sequence length="237" mass="25197">MKLHTSYSPLKFSLAHAGLLGFAMLSSLSALSANTVIPLLSDARITDDNENGSGNFLTFDPPMYVGDSSNNKTVFSTAWRFDITSFSTEISDATSIIFQVEVDSLLGDANTVFPSLDFLSLDTPDSGTSSSDYQNNSLLGTIDMSTAGDGTIVTFDVTNIVKSATTDRVGFILKIPNATDGDGTSAILGNNENGAADLYIFVENNATLSLIPEPSSFALFAGSLCLSSMLLRRRAKR</sequence>
<organism evidence="2 3">
    <name type="scientific">Thalassobacterium sedimentorum</name>
    <dbReference type="NCBI Taxonomy" id="3041258"/>
    <lineage>
        <taxon>Bacteria</taxon>
        <taxon>Pseudomonadati</taxon>
        <taxon>Verrucomicrobiota</taxon>
        <taxon>Opitutia</taxon>
        <taxon>Puniceicoccales</taxon>
        <taxon>Coraliomargaritaceae</taxon>
        <taxon>Thalassobacterium</taxon>
    </lineage>
</organism>
<feature type="signal peptide" evidence="1">
    <location>
        <begin position="1"/>
        <end position="32"/>
    </location>
</feature>
<gene>
    <name evidence="2" type="ORF">QEH59_09465</name>
</gene>
<comment type="caution">
    <text evidence="2">The sequence shown here is derived from an EMBL/GenBank/DDBJ whole genome shotgun (WGS) entry which is preliminary data.</text>
</comment>
<reference evidence="2 3" key="1">
    <citation type="submission" date="2023-04" db="EMBL/GenBank/DDBJ databases">
        <title>A novel bacteria isolated from coastal sediment.</title>
        <authorList>
            <person name="Liu X.-J."/>
            <person name="Du Z.-J."/>
        </authorList>
    </citation>
    <scope>NUCLEOTIDE SEQUENCE [LARGE SCALE GENOMIC DNA]</scope>
    <source>
        <strain evidence="2 3">SDUM461004</strain>
    </source>
</reference>
<name>A0ABU1AIU0_9BACT</name>